<evidence type="ECO:0000256" key="1">
    <source>
        <dbReference type="SAM" id="SignalP"/>
    </source>
</evidence>
<dbReference type="Pfam" id="PF20448">
    <property type="entry name" value="DUF6705"/>
    <property type="match status" value="1"/>
</dbReference>
<evidence type="ECO:0000313" key="4">
    <source>
        <dbReference type="Proteomes" id="UP001242368"/>
    </source>
</evidence>
<protein>
    <recommendedName>
        <fullName evidence="2">DUF6705 domain-containing protein</fullName>
    </recommendedName>
</protein>
<feature type="signal peptide" evidence="1">
    <location>
        <begin position="1"/>
        <end position="18"/>
    </location>
</feature>
<accession>A0ABT8CQD1</accession>
<proteinExistence type="predicted"/>
<keyword evidence="1" id="KW-0732">Signal</keyword>
<organism evidence="3 4">
    <name type="scientific">Paenimyroides ceti</name>
    <dbReference type="NCBI Taxonomy" id="395087"/>
    <lineage>
        <taxon>Bacteria</taxon>
        <taxon>Pseudomonadati</taxon>
        <taxon>Bacteroidota</taxon>
        <taxon>Flavobacteriia</taxon>
        <taxon>Flavobacteriales</taxon>
        <taxon>Flavobacteriaceae</taxon>
        <taxon>Paenimyroides</taxon>
    </lineage>
</organism>
<gene>
    <name evidence="3" type="ORF">QW060_01905</name>
</gene>
<name>A0ABT8CQD1_9FLAO</name>
<dbReference type="EMBL" id="JAUFQU010000001">
    <property type="protein sequence ID" value="MDN3705878.1"/>
    <property type="molecule type" value="Genomic_DNA"/>
</dbReference>
<evidence type="ECO:0000313" key="3">
    <source>
        <dbReference type="EMBL" id="MDN3705878.1"/>
    </source>
</evidence>
<feature type="domain" description="DUF6705" evidence="2">
    <location>
        <begin position="1"/>
        <end position="165"/>
    </location>
</feature>
<dbReference type="InterPro" id="IPR046551">
    <property type="entry name" value="DUF6705"/>
</dbReference>
<dbReference type="Proteomes" id="UP001242368">
    <property type="component" value="Unassembled WGS sequence"/>
</dbReference>
<dbReference type="RefSeq" id="WP_290362026.1">
    <property type="nucleotide sequence ID" value="NZ_JAUFQU010000001.1"/>
</dbReference>
<sequence>MKKILAILVCLIVQLAVSQTFQEIDNFNRSGTEISYGDNGYYFKDTQGFFDQFTGAGIWQYTGNNITIQLRFVKKTFIRTDLLGSFKIDALIGGMRIIKNGVEVLNTFSTLNENKNSNVNYFIYNGHKVRNTIDCLWCTIPNQRLYMYYREPDNDNNHLASMYFLMHIYKSGSASILRVVFPEDAVIGDPTQYEPEIENAPTKTQVILPFGKYDFKKVN</sequence>
<reference evidence="4" key="1">
    <citation type="journal article" date="2019" name="Int. J. Syst. Evol. Microbiol.">
        <title>The Global Catalogue of Microorganisms (GCM) 10K type strain sequencing project: providing services to taxonomists for standard genome sequencing and annotation.</title>
        <authorList>
            <consortium name="The Broad Institute Genomics Platform"/>
            <consortium name="The Broad Institute Genome Sequencing Center for Infectious Disease"/>
            <person name="Wu L."/>
            <person name="Ma J."/>
        </authorList>
    </citation>
    <scope>NUCLEOTIDE SEQUENCE [LARGE SCALE GENOMIC DNA]</scope>
    <source>
        <strain evidence="4">CECT 7184</strain>
    </source>
</reference>
<comment type="caution">
    <text evidence="3">The sequence shown here is derived from an EMBL/GenBank/DDBJ whole genome shotgun (WGS) entry which is preliminary data.</text>
</comment>
<feature type="chain" id="PRO_5046272888" description="DUF6705 domain-containing protein" evidence="1">
    <location>
        <begin position="19"/>
        <end position="219"/>
    </location>
</feature>
<evidence type="ECO:0000259" key="2">
    <source>
        <dbReference type="Pfam" id="PF20448"/>
    </source>
</evidence>
<keyword evidence="4" id="KW-1185">Reference proteome</keyword>